<dbReference type="GO" id="GO:0006281">
    <property type="term" value="P:DNA repair"/>
    <property type="evidence" value="ECO:0007669"/>
    <property type="project" value="UniProtKB-KW"/>
</dbReference>
<dbReference type="SMART" id="SM00220">
    <property type="entry name" value="S_TKc"/>
    <property type="match status" value="1"/>
</dbReference>
<dbReference type="EMBL" id="CAAE01015002">
    <property type="protein sequence ID" value="CAG08921.1"/>
    <property type="molecule type" value="Genomic_DNA"/>
</dbReference>
<dbReference type="SUPFAM" id="SSF56112">
    <property type="entry name" value="Protein kinase-like (PK-like)"/>
    <property type="match status" value="1"/>
</dbReference>
<dbReference type="GO" id="GO:0051493">
    <property type="term" value="P:regulation of cytoskeleton organization"/>
    <property type="evidence" value="ECO:0007669"/>
    <property type="project" value="TreeGrafter"/>
</dbReference>
<keyword evidence="5" id="KW-0723">Serine/threonine-protein kinase</keyword>
<evidence type="ECO:0000256" key="14">
    <source>
        <dbReference type="ARBA" id="ARBA00048679"/>
    </source>
</evidence>
<evidence type="ECO:0000313" key="19">
    <source>
        <dbReference type="EMBL" id="CAG08921.1"/>
    </source>
</evidence>
<reference evidence="19" key="2">
    <citation type="submission" date="2004-02" db="EMBL/GenBank/DDBJ databases">
        <authorList>
            <consortium name="Genoscope"/>
            <consortium name="Whitehead Institute Centre for Genome Research"/>
        </authorList>
    </citation>
    <scope>NUCLEOTIDE SEQUENCE</scope>
</reference>
<evidence type="ECO:0000256" key="16">
    <source>
        <dbReference type="SAM" id="Coils"/>
    </source>
</evidence>
<feature type="compositionally biased region" description="Polar residues" evidence="17">
    <location>
        <begin position="1059"/>
        <end position="1085"/>
    </location>
</feature>
<dbReference type="AlphaFoldDB" id="Q4RRR1"/>
<feature type="non-terminal residue" evidence="19">
    <location>
        <position position="1"/>
    </location>
</feature>
<evidence type="ECO:0000256" key="12">
    <source>
        <dbReference type="ARBA" id="ARBA00023204"/>
    </source>
</evidence>
<keyword evidence="9" id="KW-0418">Kinase</keyword>
<evidence type="ECO:0000256" key="15">
    <source>
        <dbReference type="PROSITE-ProRule" id="PRU10141"/>
    </source>
</evidence>
<dbReference type="Gene3D" id="1.10.510.10">
    <property type="entry name" value="Transferase(Phosphotransferase) domain 1"/>
    <property type="match status" value="1"/>
</dbReference>
<feature type="compositionally biased region" description="Low complexity" evidence="17">
    <location>
        <begin position="423"/>
        <end position="443"/>
    </location>
</feature>
<dbReference type="InterPro" id="IPR008271">
    <property type="entry name" value="Ser/Thr_kinase_AS"/>
</dbReference>
<reference evidence="19" key="1">
    <citation type="journal article" date="2004" name="Nature">
        <title>Genome duplication in the teleost fish Tetraodon nigroviridis reveals the early vertebrate proto-karyotype.</title>
        <authorList>
            <person name="Jaillon O."/>
            <person name="Aury J.-M."/>
            <person name="Brunet F."/>
            <person name="Petit J.-L."/>
            <person name="Stange-Thomann N."/>
            <person name="Mauceli E."/>
            <person name="Bouneau L."/>
            <person name="Fischer C."/>
            <person name="Ozouf-Costaz C."/>
            <person name="Bernot A."/>
            <person name="Nicaud S."/>
            <person name="Jaffe D."/>
            <person name="Fisher S."/>
            <person name="Lutfalla G."/>
            <person name="Dossat C."/>
            <person name="Segurens B."/>
            <person name="Dasilva C."/>
            <person name="Salanoubat M."/>
            <person name="Levy M."/>
            <person name="Boudet N."/>
            <person name="Castellano S."/>
            <person name="Anthouard V."/>
            <person name="Jubin C."/>
            <person name="Castelli V."/>
            <person name="Katinka M."/>
            <person name="Vacherie B."/>
            <person name="Biemont C."/>
            <person name="Skalli Z."/>
            <person name="Cattolico L."/>
            <person name="Poulain J."/>
            <person name="De Berardinis V."/>
            <person name="Cruaud C."/>
            <person name="Duprat S."/>
            <person name="Brottier P."/>
            <person name="Coutanceau J.-P."/>
            <person name="Gouzy J."/>
            <person name="Parra G."/>
            <person name="Lardier G."/>
            <person name="Chapple C."/>
            <person name="McKernan K.J."/>
            <person name="McEwan P."/>
            <person name="Bosak S."/>
            <person name="Kellis M."/>
            <person name="Volff J.-N."/>
            <person name="Guigo R."/>
            <person name="Zody M.C."/>
            <person name="Mesirov J."/>
            <person name="Lindblad-Toh K."/>
            <person name="Birren B."/>
            <person name="Nusbaum C."/>
            <person name="Kahn D."/>
            <person name="Robinson-Rechavi M."/>
            <person name="Laudet V."/>
            <person name="Schachter V."/>
            <person name="Quetier F."/>
            <person name="Saurin W."/>
            <person name="Scarpelli C."/>
            <person name="Wincker P."/>
            <person name="Lander E.S."/>
            <person name="Weissenbach J."/>
            <person name="Roest Crollius H."/>
        </authorList>
    </citation>
    <scope>NUCLEOTIDE SEQUENCE [LARGE SCALE GENOMIC DNA]</scope>
</reference>
<dbReference type="PROSITE" id="PS00108">
    <property type="entry name" value="PROTEIN_KINASE_ST"/>
    <property type="match status" value="1"/>
</dbReference>
<evidence type="ECO:0000256" key="11">
    <source>
        <dbReference type="ARBA" id="ARBA00023054"/>
    </source>
</evidence>
<feature type="domain" description="Protein kinase" evidence="18">
    <location>
        <begin position="28"/>
        <end position="354"/>
    </location>
</feature>
<dbReference type="KEGG" id="tng:GSTEN00030054G001"/>
<feature type="coiled-coil region" evidence="16">
    <location>
        <begin position="531"/>
        <end position="713"/>
    </location>
</feature>
<dbReference type="PANTHER" id="PTHR47167">
    <property type="entry name" value="SERINE/THREONINE-PROTEIN KINASE TAO1-LIKE PROTEIN"/>
    <property type="match status" value="1"/>
</dbReference>
<evidence type="ECO:0000256" key="9">
    <source>
        <dbReference type="ARBA" id="ARBA00022777"/>
    </source>
</evidence>
<accession>Q4RRR1</accession>
<dbReference type="InterPro" id="IPR051234">
    <property type="entry name" value="TAO_STE20_kinase"/>
</dbReference>
<evidence type="ECO:0000256" key="3">
    <source>
        <dbReference type="ARBA" id="ARBA00012513"/>
    </source>
</evidence>
<evidence type="ECO:0000256" key="2">
    <source>
        <dbReference type="ARBA" id="ARBA00008874"/>
    </source>
</evidence>
<dbReference type="InterPro" id="IPR000719">
    <property type="entry name" value="Prot_kinase_dom"/>
</dbReference>
<comment type="subcellular location">
    <subcellularLocation>
        <location evidence="1">Cytoplasm</location>
    </subcellularLocation>
</comment>
<comment type="catalytic activity">
    <reaction evidence="13">
        <text>L-threonyl-[protein] + ATP = O-phospho-L-threonyl-[protein] + ADP + H(+)</text>
        <dbReference type="Rhea" id="RHEA:46608"/>
        <dbReference type="Rhea" id="RHEA-COMP:11060"/>
        <dbReference type="Rhea" id="RHEA-COMP:11605"/>
        <dbReference type="ChEBI" id="CHEBI:15378"/>
        <dbReference type="ChEBI" id="CHEBI:30013"/>
        <dbReference type="ChEBI" id="CHEBI:30616"/>
        <dbReference type="ChEBI" id="CHEBI:61977"/>
        <dbReference type="ChEBI" id="CHEBI:456216"/>
        <dbReference type="EC" id="2.7.11.1"/>
    </reaction>
</comment>
<evidence type="ECO:0000256" key="5">
    <source>
        <dbReference type="ARBA" id="ARBA00022527"/>
    </source>
</evidence>
<evidence type="ECO:0000256" key="1">
    <source>
        <dbReference type="ARBA" id="ARBA00004496"/>
    </source>
</evidence>
<evidence type="ECO:0000256" key="10">
    <source>
        <dbReference type="ARBA" id="ARBA00022840"/>
    </source>
</evidence>
<evidence type="ECO:0000256" key="13">
    <source>
        <dbReference type="ARBA" id="ARBA00047899"/>
    </source>
</evidence>
<evidence type="ECO:0000256" key="6">
    <source>
        <dbReference type="ARBA" id="ARBA00022679"/>
    </source>
</evidence>
<feature type="compositionally biased region" description="Low complexity" evidence="17">
    <location>
        <begin position="977"/>
        <end position="1004"/>
    </location>
</feature>
<dbReference type="GO" id="GO:0005524">
    <property type="term" value="F:ATP binding"/>
    <property type="evidence" value="ECO:0007669"/>
    <property type="project" value="UniProtKB-UniRule"/>
</dbReference>
<gene>
    <name evidence="19" type="ORF">GSTENG00030054001</name>
</gene>
<dbReference type="InterPro" id="IPR011009">
    <property type="entry name" value="Kinase-like_dom_sf"/>
</dbReference>
<dbReference type="FunFam" id="1.10.510.10:FF:000030">
    <property type="entry name" value="Serine/threonine-protein kinase TAO2, putative"/>
    <property type="match status" value="1"/>
</dbReference>
<name>Q4RRR1_TETNG</name>
<keyword evidence="7 15" id="KW-0547">Nucleotide-binding</keyword>
<dbReference type="EC" id="2.7.11.1" evidence="3"/>
<comment type="similarity">
    <text evidence="2">Belongs to the protein kinase superfamily. STE Ser/Thr protein kinase family. STE20 subfamily.</text>
</comment>
<organism evidence="19">
    <name type="scientific">Tetraodon nigroviridis</name>
    <name type="common">Spotted green pufferfish</name>
    <name type="synonym">Chelonodon nigroviridis</name>
    <dbReference type="NCBI Taxonomy" id="99883"/>
    <lineage>
        <taxon>Eukaryota</taxon>
        <taxon>Metazoa</taxon>
        <taxon>Chordata</taxon>
        <taxon>Craniata</taxon>
        <taxon>Vertebrata</taxon>
        <taxon>Euteleostomi</taxon>
        <taxon>Actinopterygii</taxon>
        <taxon>Neopterygii</taxon>
        <taxon>Teleostei</taxon>
        <taxon>Neoteleostei</taxon>
        <taxon>Acanthomorphata</taxon>
        <taxon>Eupercaria</taxon>
        <taxon>Tetraodontiformes</taxon>
        <taxon>Tetradontoidea</taxon>
        <taxon>Tetraodontidae</taxon>
        <taxon>Tetraodon</taxon>
    </lineage>
</organism>
<keyword evidence="12" id="KW-0234">DNA repair</keyword>
<dbReference type="Pfam" id="PF00069">
    <property type="entry name" value="Pkinase"/>
    <property type="match status" value="1"/>
</dbReference>
<dbReference type="PROSITE" id="PS00107">
    <property type="entry name" value="PROTEIN_KINASE_ATP"/>
    <property type="match status" value="1"/>
</dbReference>
<dbReference type="PROSITE" id="PS50011">
    <property type="entry name" value="PROTEIN_KINASE_DOM"/>
    <property type="match status" value="1"/>
</dbReference>
<feature type="compositionally biased region" description="Polar residues" evidence="17">
    <location>
        <begin position="1037"/>
        <end position="1051"/>
    </location>
</feature>
<keyword evidence="4" id="KW-0963">Cytoplasm</keyword>
<dbReference type="Gene3D" id="3.30.200.20">
    <property type="entry name" value="Phosphorylase Kinase, domain 1"/>
    <property type="match status" value="2"/>
</dbReference>
<evidence type="ECO:0000256" key="8">
    <source>
        <dbReference type="ARBA" id="ARBA00022763"/>
    </source>
</evidence>
<feature type="region of interest" description="Disordered" evidence="17">
    <location>
        <begin position="968"/>
        <end position="1085"/>
    </location>
</feature>
<feature type="binding site" evidence="15">
    <location>
        <position position="58"/>
    </location>
    <ligand>
        <name>ATP</name>
        <dbReference type="ChEBI" id="CHEBI:30616"/>
    </ligand>
</feature>
<keyword evidence="11 16" id="KW-0175">Coiled coil</keyword>
<proteinExistence type="inferred from homology"/>
<dbReference type="OrthoDB" id="10016527at2759"/>
<dbReference type="PANTHER" id="PTHR47167:SF8">
    <property type="entry name" value="SERINE_THREONINE-PROTEIN KINASE TAO1"/>
    <property type="match status" value="1"/>
</dbReference>
<evidence type="ECO:0000256" key="4">
    <source>
        <dbReference type="ARBA" id="ARBA00022490"/>
    </source>
</evidence>
<keyword evidence="6" id="KW-0808">Transferase</keyword>
<comment type="caution">
    <text evidence="19">The sequence shown here is derived from an EMBL/GenBank/DDBJ whole genome shotgun (WGS) entry which is preliminary data.</text>
</comment>
<comment type="catalytic activity">
    <reaction evidence="14">
        <text>L-seryl-[protein] + ATP = O-phospho-L-seryl-[protein] + ADP + H(+)</text>
        <dbReference type="Rhea" id="RHEA:17989"/>
        <dbReference type="Rhea" id="RHEA-COMP:9863"/>
        <dbReference type="Rhea" id="RHEA-COMP:11604"/>
        <dbReference type="ChEBI" id="CHEBI:15378"/>
        <dbReference type="ChEBI" id="CHEBI:29999"/>
        <dbReference type="ChEBI" id="CHEBI:30616"/>
        <dbReference type="ChEBI" id="CHEBI:83421"/>
        <dbReference type="ChEBI" id="CHEBI:456216"/>
        <dbReference type="EC" id="2.7.11.1"/>
    </reaction>
</comment>
<evidence type="ECO:0000256" key="17">
    <source>
        <dbReference type="SAM" id="MobiDB-lite"/>
    </source>
</evidence>
<evidence type="ECO:0000259" key="18">
    <source>
        <dbReference type="PROSITE" id="PS50011"/>
    </source>
</evidence>
<keyword evidence="8" id="KW-0227">DNA damage</keyword>
<evidence type="ECO:0000256" key="7">
    <source>
        <dbReference type="ARBA" id="ARBA00022741"/>
    </source>
</evidence>
<dbReference type="GO" id="GO:0005737">
    <property type="term" value="C:cytoplasm"/>
    <property type="evidence" value="ECO:0007669"/>
    <property type="project" value="UniProtKB-SubCell"/>
</dbReference>
<feature type="region of interest" description="Disordered" evidence="17">
    <location>
        <begin position="469"/>
        <end position="503"/>
    </location>
</feature>
<sequence length="1085" mass="124757">MPNSSRAGSLKDPEIADLFFKEDPEKLFTDLREIGHGSFGAVYFARNGRTNEVVAIKKMSYSGKQSNEVMTALTDLKNLSCCCFHVCSGTVVVSALVRLLLFSQKWQDIIKEVKYLQKIQHPNCIEYKGCYLREHTAWLVMEYCLGSASDLLEGELGGFIWFFDSLRSGEIAPCCLLLNSRRCLQLFHPPVHKKPLQEVEIAAITHGALRGLAYLHSHNMIHRDIKAGNILLTEPGQVKLADFGSASIACPANSFVGTPYWMAPEVILAMDEGQYEGKVDIWSLGITCIELAERKPPLFNMNAMSALYHIAQNDSPMLQSSEWTEYFRNFVDSCLQKISQDRPNSEELLKHAFVQRERPESVLVDLINRTKDAVRELDNLQYRKMKKILFQEAHNGPTTEAQDEEEEPEHVVGRTGTVNSAGSNQSIPSMSISASSQSSSVNSLTDAGDDKSEADMEGDHTVMSVIHLKPEEQINNEETEPNNRPTEPQSQPAQTPRPKRNREHFATIRTASVLTRQIKEHEQDSELREQILGYKRMRRQHQKQLMALENKLKAEMDEHRLRLDKELENQRNTFAQEMEKLIKKHQAAMEKYAKTFSNDEKKFQQHIQSQQKKELNSFLESQKREYKLRKEQLKVELNENQSTPKKEKQEWLSKQKENFQHYQAEEEANLQRRQRQYLELECRRFKRRILIARHNIEQDLVREELNKRQTQKDLEHAMLLRHHESMQELEFRQLNNIQKTRTELVRLQHQTELTNQQEYNKRRERELRRKHAMEVRQQPKSLKSKELQIKKQFQDTCKIQTRQYKALRNQLLETMPKSEHKAILKRMKQEQHRKLAILAEQYDHSINEMLSTQALRLDETQEAQCQALRIQLQQELELLNAYQSKIKMQTDAQHDRERKDLEQRVSLRRALLEHKIEEEMMSLQNERLARIQSLLERQAREVEAFGSESIRLGFSNMVLSNISPEALSHSFPGAPGGWSPHQQQQSGSPQGPHWGSSSLSTGSSHRYHSSPGGASMQQGWGPGLQGDGGPSPLGHSSAVSRLSGGLQNNPQAMGRTPTGARSEQGMSRSTSVTSQISNGSHLSYT</sequence>
<dbReference type="InterPro" id="IPR017441">
    <property type="entry name" value="Protein_kinase_ATP_BS"/>
</dbReference>
<protein>
    <recommendedName>
        <fullName evidence="3">non-specific serine/threonine protein kinase</fullName>
        <ecNumber evidence="3">2.7.11.1</ecNumber>
    </recommendedName>
</protein>
<keyword evidence="10 15" id="KW-0067">ATP-binding</keyword>
<feature type="region of interest" description="Disordered" evidence="17">
    <location>
        <begin position="394"/>
        <end position="455"/>
    </location>
</feature>
<dbReference type="GO" id="GO:0004674">
    <property type="term" value="F:protein serine/threonine kinase activity"/>
    <property type="evidence" value="ECO:0007669"/>
    <property type="project" value="UniProtKB-KW"/>
</dbReference>
<feature type="compositionally biased region" description="Gly residues" evidence="17">
    <location>
        <begin position="1020"/>
        <end position="1031"/>
    </location>
</feature>